<accession>A0ABX3ELB9</accession>
<organism evidence="1 2">
    <name type="scientific">Paenibacillus helianthi</name>
    <dbReference type="NCBI Taxonomy" id="1349432"/>
    <lineage>
        <taxon>Bacteria</taxon>
        <taxon>Bacillati</taxon>
        <taxon>Bacillota</taxon>
        <taxon>Bacilli</taxon>
        <taxon>Bacillales</taxon>
        <taxon>Paenibacillaceae</taxon>
        <taxon>Paenibacillus</taxon>
    </lineage>
</organism>
<keyword evidence="2" id="KW-1185">Reference proteome</keyword>
<reference evidence="1 2" key="1">
    <citation type="submission" date="2016-03" db="EMBL/GenBank/DDBJ databases">
        <authorList>
            <person name="Sant'Anna F.H."/>
            <person name="Ambrosini A."/>
            <person name="Souza R."/>
            <person name="Bach E."/>
            <person name="Fernandes G."/>
            <person name="Balsanelli E."/>
            <person name="Baura V.A."/>
            <person name="Souza E.M."/>
            <person name="Passaglia L."/>
        </authorList>
    </citation>
    <scope>NUCLEOTIDE SEQUENCE [LARGE SCALE GENOMIC DNA]</scope>
    <source>
        <strain evidence="1 2">P26E</strain>
    </source>
</reference>
<proteinExistence type="predicted"/>
<name>A0ABX3ELB9_9BACL</name>
<evidence type="ECO:0008006" key="3">
    <source>
        <dbReference type="Google" id="ProtNLM"/>
    </source>
</evidence>
<protein>
    <recommendedName>
        <fullName evidence="3">DUF559 domain-containing protein</fullName>
    </recommendedName>
</protein>
<comment type="caution">
    <text evidence="1">The sequence shown here is derived from an EMBL/GenBank/DDBJ whole genome shotgun (WGS) entry which is preliminary data.</text>
</comment>
<dbReference type="EMBL" id="LVWI01000045">
    <property type="protein sequence ID" value="OKP85340.1"/>
    <property type="molecule type" value="Genomic_DNA"/>
</dbReference>
<dbReference type="Proteomes" id="UP000186058">
    <property type="component" value="Unassembled WGS sequence"/>
</dbReference>
<evidence type="ECO:0000313" key="2">
    <source>
        <dbReference type="Proteomes" id="UP000186058"/>
    </source>
</evidence>
<evidence type="ECO:0000313" key="1">
    <source>
        <dbReference type="EMBL" id="OKP85340.1"/>
    </source>
</evidence>
<sequence>MIFEEAHLQFIKGHLTDRPAGERRGRLERGHQHAETLFLRNVWWPLRGTFTGLHPEYEVTDWRGRSYFADFAWLPGYVKLLIEIKGFASHVRDMDRQKYCSELNRETFLYAMGYHVISFAYDDVEQRPELCMTLLRMVLSKYQPSEAPVSRVQLMEQEVIRLAVQLARPIRPLDVEEHFDITYKTAIRILRSLTEKGWLLPSPDAGLQRIVRYQLVHGVLEYFH</sequence>
<gene>
    <name evidence="1" type="ORF">A3844_16235</name>
</gene>